<sequence length="331" mass="36393">MNHSKLILALSGLILIIVTGLTVLIASGILQFGFQGPVVFVLYIISGVFVALSCFGILTSTGELAGEPYGINIRLGGAIVGLVVVVAGGGIYEVFVRDSESTKLQIVLYTENRNNIPEIEAELTLILDATTVSKAVNGRGIVVFENLPPSWLGRDAAFIFDSREYGIAVEDGLDVKISEGTSYVEIKKKAAFSTYEESDLRISPQNAFSEPMVSGEQTLTVWASAVSLSERPVPIRTYGEISFNNEAGLEFRTISSNVNISGVSEFILLKPNEPRDIAFDALLPEDWEFLLARAPEVILSVFYHDFEDTVRRKVFYSESFDFDENFVEFSR</sequence>
<reference evidence="3" key="1">
    <citation type="submission" date="2023-05" db="EMBL/GenBank/DDBJ databases">
        <title>Sedimentitalea sp. nov. JM2-8.</title>
        <authorList>
            <person name="Huang J."/>
        </authorList>
    </citation>
    <scope>NUCLEOTIDE SEQUENCE [LARGE SCALE GENOMIC DNA]</scope>
    <source>
        <strain evidence="3">KHS03</strain>
    </source>
</reference>
<keyword evidence="1" id="KW-1133">Transmembrane helix</keyword>
<keyword evidence="3" id="KW-1185">Reference proteome</keyword>
<comment type="caution">
    <text evidence="2">The sequence shown here is derived from an EMBL/GenBank/DDBJ whole genome shotgun (WGS) entry which is preliminary data.</text>
</comment>
<dbReference type="RefSeq" id="WP_316782411.1">
    <property type="nucleotide sequence ID" value="NZ_JASMWN010000038.1"/>
</dbReference>
<feature type="transmembrane region" description="Helical" evidence="1">
    <location>
        <begin position="6"/>
        <end position="26"/>
    </location>
</feature>
<dbReference type="Proteomes" id="UP001255416">
    <property type="component" value="Unassembled WGS sequence"/>
</dbReference>
<evidence type="ECO:0000313" key="2">
    <source>
        <dbReference type="EMBL" id="MDU9006958.1"/>
    </source>
</evidence>
<accession>A0ABU3VLH2</accession>
<proteinExistence type="predicted"/>
<keyword evidence="1" id="KW-0472">Membrane</keyword>
<feature type="transmembrane region" description="Helical" evidence="1">
    <location>
        <begin position="71"/>
        <end position="95"/>
    </location>
</feature>
<evidence type="ECO:0000256" key="1">
    <source>
        <dbReference type="SAM" id="Phobius"/>
    </source>
</evidence>
<keyword evidence="1" id="KW-0812">Transmembrane</keyword>
<feature type="transmembrane region" description="Helical" evidence="1">
    <location>
        <begin position="38"/>
        <end position="59"/>
    </location>
</feature>
<evidence type="ECO:0000313" key="3">
    <source>
        <dbReference type="Proteomes" id="UP001255416"/>
    </source>
</evidence>
<dbReference type="EMBL" id="JASMWN010000038">
    <property type="protein sequence ID" value="MDU9006958.1"/>
    <property type="molecule type" value="Genomic_DNA"/>
</dbReference>
<name>A0ABU3VLH2_9RHOB</name>
<gene>
    <name evidence="2" type="ORF">QO231_24335</name>
</gene>
<organism evidence="2 3">
    <name type="scientific">Sedimentitalea todarodis</name>
    <dbReference type="NCBI Taxonomy" id="1631240"/>
    <lineage>
        <taxon>Bacteria</taxon>
        <taxon>Pseudomonadati</taxon>
        <taxon>Pseudomonadota</taxon>
        <taxon>Alphaproteobacteria</taxon>
        <taxon>Rhodobacterales</taxon>
        <taxon>Paracoccaceae</taxon>
        <taxon>Sedimentitalea</taxon>
    </lineage>
</organism>
<protein>
    <submittedName>
        <fullName evidence="2">Uncharacterized protein</fullName>
    </submittedName>
</protein>